<protein>
    <submittedName>
        <fullName evidence="2">Carboxymuconolactone decarboxylase family protein</fullName>
    </submittedName>
</protein>
<reference evidence="2 3" key="1">
    <citation type="submission" date="2024-09" db="EMBL/GenBank/DDBJ databases">
        <authorList>
            <person name="Sun Q."/>
            <person name="Mori K."/>
        </authorList>
    </citation>
    <scope>NUCLEOTIDE SEQUENCE [LARGE SCALE GENOMIC DNA]</scope>
    <source>
        <strain evidence="2 3">CCM 8654</strain>
    </source>
</reference>
<gene>
    <name evidence="2" type="ORF">ACFFJG_12470</name>
</gene>
<dbReference type="PANTHER" id="PTHR34846">
    <property type="entry name" value="4-CARBOXYMUCONOLACTONE DECARBOXYLASE FAMILY PROTEIN (AFU_ORTHOLOGUE AFUA_6G11590)"/>
    <property type="match status" value="1"/>
</dbReference>
<keyword evidence="3" id="KW-1185">Reference proteome</keyword>
<dbReference type="EMBL" id="JBHLXH010000001">
    <property type="protein sequence ID" value="MFC0223298.1"/>
    <property type="molecule type" value="Genomic_DNA"/>
</dbReference>
<dbReference type="RefSeq" id="WP_378519054.1">
    <property type="nucleotide sequence ID" value="NZ_CBCSDI010000020.1"/>
</dbReference>
<proteinExistence type="predicted"/>
<dbReference type="PANTHER" id="PTHR34846:SF11">
    <property type="entry name" value="4-CARBOXYMUCONOLACTONE DECARBOXYLASE FAMILY PROTEIN (AFU_ORTHOLOGUE AFUA_6G11590)"/>
    <property type="match status" value="1"/>
</dbReference>
<evidence type="ECO:0000313" key="2">
    <source>
        <dbReference type="EMBL" id="MFC0223298.1"/>
    </source>
</evidence>
<comment type="caution">
    <text evidence="2">The sequence shown here is derived from an EMBL/GenBank/DDBJ whole genome shotgun (WGS) entry which is preliminary data.</text>
</comment>
<dbReference type="SUPFAM" id="SSF69118">
    <property type="entry name" value="AhpD-like"/>
    <property type="match status" value="1"/>
</dbReference>
<dbReference type="Pfam" id="PF02627">
    <property type="entry name" value="CMD"/>
    <property type="match status" value="1"/>
</dbReference>
<accession>A0ABV6E324</accession>
<dbReference type="Gene3D" id="1.20.1290.10">
    <property type="entry name" value="AhpD-like"/>
    <property type="match status" value="1"/>
</dbReference>
<dbReference type="Proteomes" id="UP001589698">
    <property type="component" value="Unassembled WGS sequence"/>
</dbReference>
<dbReference type="InterPro" id="IPR003779">
    <property type="entry name" value="CMD-like"/>
</dbReference>
<organism evidence="2 3">
    <name type="scientific">Nocardioides zeicaulis</name>
    <dbReference type="NCBI Taxonomy" id="1776857"/>
    <lineage>
        <taxon>Bacteria</taxon>
        <taxon>Bacillati</taxon>
        <taxon>Actinomycetota</taxon>
        <taxon>Actinomycetes</taxon>
        <taxon>Propionibacteriales</taxon>
        <taxon>Nocardioidaceae</taxon>
        <taxon>Nocardioides</taxon>
    </lineage>
</organism>
<sequence length="193" mass="20660">MRLRDLTPDQLDEEQRALRERIVGGPRGAGPQHFDLTTPDGALAGPFGVMLHEPALGAPLQELGSAVRYATGLDDRVREVAILAVAAATGSVFEQHAHERVGRAAGLREAELEALAAGRFTSDDPGEQASYDLCRRLLAGRSRLTEEEYADVVGALGTTTVTELVVLVGYYRTLAQLLDVFDVGVPEDHGSAQ</sequence>
<evidence type="ECO:0000259" key="1">
    <source>
        <dbReference type="Pfam" id="PF02627"/>
    </source>
</evidence>
<name>A0ABV6E324_9ACTN</name>
<evidence type="ECO:0000313" key="3">
    <source>
        <dbReference type="Proteomes" id="UP001589698"/>
    </source>
</evidence>
<dbReference type="InterPro" id="IPR029032">
    <property type="entry name" value="AhpD-like"/>
</dbReference>
<feature type="domain" description="Carboxymuconolactone decarboxylase-like" evidence="1">
    <location>
        <begin position="54"/>
        <end position="129"/>
    </location>
</feature>